<dbReference type="EMBL" id="BSXT01003924">
    <property type="protein sequence ID" value="GMF56186.1"/>
    <property type="molecule type" value="Genomic_DNA"/>
</dbReference>
<evidence type="ECO:0000313" key="7">
    <source>
        <dbReference type="EMBL" id="GMF56186.1"/>
    </source>
</evidence>
<evidence type="ECO:0000256" key="3">
    <source>
        <dbReference type="ARBA" id="ARBA00022722"/>
    </source>
</evidence>
<evidence type="ECO:0000256" key="5">
    <source>
        <dbReference type="SAM" id="MobiDB-lite"/>
    </source>
</evidence>
<feature type="domain" description="Reverse transcriptase" evidence="6">
    <location>
        <begin position="480"/>
        <end position="634"/>
    </location>
</feature>
<dbReference type="Gene3D" id="2.40.70.10">
    <property type="entry name" value="Acid Proteases"/>
    <property type="match status" value="1"/>
</dbReference>
<reference evidence="7" key="1">
    <citation type="submission" date="2023-04" db="EMBL/GenBank/DDBJ databases">
        <title>Phytophthora fragariaefolia NBRC 109709.</title>
        <authorList>
            <person name="Ichikawa N."/>
            <person name="Sato H."/>
            <person name="Tonouchi N."/>
        </authorList>
    </citation>
    <scope>NUCLEOTIDE SEQUENCE</scope>
    <source>
        <strain evidence="7">NBRC 109709</strain>
    </source>
</reference>
<dbReference type="CDD" id="cd01647">
    <property type="entry name" value="RT_LTR"/>
    <property type="match status" value="1"/>
</dbReference>
<keyword evidence="1" id="KW-0808">Transferase</keyword>
<dbReference type="InterPro" id="IPR043502">
    <property type="entry name" value="DNA/RNA_pol_sf"/>
</dbReference>
<accession>A0A9W6Y8B8</accession>
<dbReference type="InterPro" id="IPR000477">
    <property type="entry name" value="RT_dom"/>
</dbReference>
<dbReference type="AlphaFoldDB" id="A0A9W6Y8B8"/>
<proteinExistence type="predicted"/>
<dbReference type="Pfam" id="PF00078">
    <property type="entry name" value="RVT_1"/>
    <property type="match status" value="1"/>
</dbReference>
<evidence type="ECO:0000259" key="6">
    <source>
        <dbReference type="Pfam" id="PF00078"/>
    </source>
</evidence>
<evidence type="ECO:0000256" key="2">
    <source>
        <dbReference type="ARBA" id="ARBA00022695"/>
    </source>
</evidence>
<dbReference type="CDD" id="cd00303">
    <property type="entry name" value="retropepsin_like"/>
    <property type="match status" value="1"/>
</dbReference>
<dbReference type="SUPFAM" id="SSF56672">
    <property type="entry name" value="DNA/RNA polymerases"/>
    <property type="match status" value="1"/>
</dbReference>
<keyword evidence="8" id="KW-1185">Reference proteome</keyword>
<dbReference type="OrthoDB" id="163163at2759"/>
<dbReference type="InterPro" id="IPR021109">
    <property type="entry name" value="Peptidase_aspartic_dom_sf"/>
</dbReference>
<comment type="caution">
    <text evidence="7">The sequence shown here is derived from an EMBL/GenBank/DDBJ whole genome shotgun (WGS) entry which is preliminary data.</text>
</comment>
<dbReference type="Proteomes" id="UP001165121">
    <property type="component" value="Unassembled WGS sequence"/>
</dbReference>
<dbReference type="PANTHER" id="PTHR37984:SF5">
    <property type="entry name" value="PROTEIN NYNRIN-LIKE"/>
    <property type="match status" value="1"/>
</dbReference>
<dbReference type="InterPro" id="IPR043128">
    <property type="entry name" value="Rev_trsase/Diguanyl_cyclase"/>
</dbReference>
<feature type="compositionally biased region" description="Polar residues" evidence="5">
    <location>
        <begin position="162"/>
        <end position="171"/>
    </location>
</feature>
<keyword evidence="4" id="KW-0255">Endonuclease</keyword>
<dbReference type="GO" id="GO:0016779">
    <property type="term" value="F:nucleotidyltransferase activity"/>
    <property type="evidence" value="ECO:0007669"/>
    <property type="project" value="UniProtKB-KW"/>
</dbReference>
<dbReference type="SUPFAM" id="SSF50630">
    <property type="entry name" value="Acid proteases"/>
    <property type="match status" value="1"/>
</dbReference>
<keyword evidence="4" id="KW-0378">Hydrolase</keyword>
<sequence length="708" mass="80018">MVVPFLGPDVMSWYREFKASVGDEPRTWTLFKENIRARFRNSDFEFKLLTKMNELQATGTQQEYTSKFMLLLSQTTMEIPEVVKRWFYQQNLRADTKSYICQNIPTTLQDTIEHAQRFEDACKPARPRQQSSLLNGNGQGRQEGRQQPGRGRGSGNNQSPRTTATSGTSAPTQEVTCFTCGTKGHNCTAENHTTVPQLASATQHTFAYERDDAVLSRQKKSRYGYLEKSISVRGTSVSAFIDSRASFNAITPALAEKLNLKIQKHNQPLQLKLGAGRVSFVPRRTCTLSAQLPGFPSYEFTAFVLEVPESQDVLLGMPWLVEVNPVIDWSTRVITPRSPEGDQGAQSLQFKPCAPQQKARRIACQRFSQIRYHSSGSEDFALLQFYLQHGHEALKTSPAYPVISKYRDRVFRSTLPTVPPTRHEGMDATTEVAHATPVHRKQCPLSPEQKAAIQSWTREMLQAGIIRPSSSPYCAPTFCVRKSSGEWRIVHDFRGLNSKITVPANPIPRKDEVLRAMARGKIFSAMDLLWGFYQVKLSENSTPYTAFATPDGLFEYLVTPMGISSSPSCFNRLVQAIFSDFNSFCETYFDDLFVVTETESMEEHLAALDKVLERCAHENLYIKIEKCVFCQPEIPCLSDFIGRDGVRTDPKKCDSIRNWPLPKTKRDMQAFIGTCVYVMRFCDGFAAHVALLKELTRNMRPQDLITAT</sequence>
<feature type="region of interest" description="Disordered" evidence="5">
    <location>
        <begin position="121"/>
        <end position="171"/>
    </location>
</feature>
<evidence type="ECO:0000256" key="4">
    <source>
        <dbReference type="ARBA" id="ARBA00022759"/>
    </source>
</evidence>
<dbReference type="GO" id="GO:0004519">
    <property type="term" value="F:endonuclease activity"/>
    <property type="evidence" value="ECO:0007669"/>
    <property type="project" value="UniProtKB-KW"/>
</dbReference>
<organism evidence="7 8">
    <name type="scientific">Phytophthora fragariaefolia</name>
    <dbReference type="NCBI Taxonomy" id="1490495"/>
    <lineage>
        <taxon>Eukaryota</taxon>
        <taxon>Sar</taxon>
        <taxon>Stramenopiles</taxon>
        <taxon>Oomycota</taxon>
        <taxon>Peronosporomycetes</taxon>
        <taxon>Peronosporales</taxon>
        <taxon>Peronosporaceae</taxon>
        <taxon>Phytophthora</taxon>
    </lineage>
</organism>
<dbReference type="InterPro" id="IPR050951">
    <property type="entry name" value="Retrovirus_Pol_polyprotein"/>
</dbReference>
<feature type="compositionally biased region" description="Low complexity" evidence="5">
    <location>
        <begin position="145"/>
        <end position="161"/>
    </location>
</feature>
<evidence type="ECO:0000313" key="8">
    <source>
        <dbReference type="Proteomes" id="UP001165121"/>
    </source>
</evidence>
<dbReference type="PANTHER" id="PTHR37984">
    <property type="entry name" value="PROTEIN CBG26694"/>
    <property type="match status" value="1"/>
</dbReference>
<dbReference type="Gene3D" id="3.10.10.10">
    <property type="entry name" value="HIV Type 1 Reverse Transcriptase, subunit A, domain 1"/>
    <property type="match status" value="1"/>
</dbReference>
<name>A0A9W6Y8B8_9STRA</name>
<evidence type="ECO:0000256" key="1">
    <source>
        <dbReference type="ARBA" id="ARBA00022679"/>
    </source>
</evidence>
<protein>
    <submittedName>
        <fullName evidence="7">Unnamed protein product</fullName>
    </submittedName>
</protein>
<dbReference type="Pfam" id="PF13650">
    <property type="entry name" value="Asp_protease_2"/>
    <property type="match status" value="1"/>
</dbReference>
<keyword evidence="2" id="KW-0548">Nucleotidyltransferase</keyword>
<keyword evidence="3" id="KW-0540">Nuclease</keyword>
<dbReference type="Gene3D" id="3.30.70.270">
    <property type="match status" value="2"/>
</dbReference>
<gene>
    <name evidence="7" type="ORF">Pfra01_002380300</name>
</gene>